<evidence type="ECO:0000313" key="10">
    <source>
        <dbReference type="Proteomes" id="UP000092666"/>
    </source>
</evidence>
<dbReference type="Proteomes" id="UP000092666">
    <property type="component" value="Unassembled WGS sequence"/>
</dbReference>
<dbReference type="CDD" id="cd00200">
    <property type="entry name" value="WD40"/>
    <property type="match status" value="1"/>
</dbReference>
<dbReference type="InterPro" id="IPR036322">
    <property type="entry name" value="WD40_repeat_dom_sf"/>
</dbReference>
<keyword evidence="5" id="KW-0539">Nucleus</keyword>
<dbReference type="PANTHER" id="PTHR19924:SF26">
    <property type="entry name" value="U3 SMALL NUCLEOLAR RNA-ASSOCIATED PROTEIN 15 HOMOLOG"/>
    <property type="match status" value="1"/>
</dbReference>
<evidence type="ECO:0000256" key="6">
    <source>
        <dbReference type="PROSITE-ProRule" id="PRU00221"/>
    </source>
</evidence>
<dbReference type="SMART" id="SM00320">
    <property type="entry name" value="WD40"/>
    <property type="match status" value="6"/>
</dbReference>
<organism evidence="9 10">
    <name type="scientific">Kwoniella heveanensis BCC8398</name>
    <dbReference type="NCBI Taxonomy" id="1296120"/>
    <lineage>
        <taxon>Eukaryota</taxon>
        <taxon>Fungi</taxon>
        <taxon>Dikarya</taxon>
        <taxon>Basidiomycota</taxon>
        <taxon>Agaricomycotina</taxon>
        <taxon>Tremellomycetes</taxon>
        <taxon>Tremellales</taxon>
        <taxon>Cryptococcaceae</taxon>
        <taxon>Kwoniella</taxon>
    </lineage>
</organism>
<dbReference type="OrthoDB" id="431715at2759"/>
<feature type="compositionally biased region" description="Polar residues" evidence="7">
    <location>
        <begin position="328"/>
        <end position="339"/>
    </location>
</feature>
<gene>
    <name evidence="9" type="ORF">I316_06543</name>
</gene>
<sequence>MDFLPLPSLPSAPRQVSSINPHSRHFHSFRHPLFIKHPSAITHIHFCPTRPHRYAVTSSTRVLIYAPKTGKVAKTITRFKDTARGGEFRKDGKLVVAGGDDGIVQVFDVNSRAVLRTMKEHNQPVRVTHFSPHLPQIVSASDDTTVKLWDLSTQTCLTTLDSHTDYVRSAVFHPTNPSLLLTGSYDSTMRLHDVRLPSEQANTITMRHGGAPVEDILAFPSGGVGVSVGGPILRVWDLSMAGRCVRALSNHQKTVTCVAFDGTKGRVLTGGLDTMVKVYDVEEWKVVHTMRYPAPVFSLAVSPDDTHIAAGLSDGTLSVRRRDPKPSELTNSDQTSNTNLSLQGGAYEYFADMEAIFGTGHLKAKKKDLGPVVGPADEFRVETRRRRRLKDFDKFLKGFKYSAALDAGLKKTVKPTTTFALIQELIHRDALRIALQGRDDVTLEPILSFLTRHVTDPRFGEMAAEVAGVVIDIYTPVLGQSPVLDEMMAKIQTRIERELSFQRELMKLRGALDMTLAQAAMSRVVEA</sequence>
<dbReference type="InterPro" id="IPR020472">
    <property type="entry name" value="WD40_PAC1"/>
</dbReference>
<dbReference type="GO" id="GO:0006364">
    <property type="term" value="P:rRNA processing"/>
    <property type="evidence" value="ECO:0007669"/>
    <property type="project" value="UniProtKB-KW"/>
</dbReference>
<feature type="repeat" description="WD" evidence="6">
    <location>
        <begin position="160"/>
        <end position="195"/>
    </location>
</feature>
<dbReference type="PROSITE" id="PS00678">
    <property type="entry name" value="WD_REPEATS_1"/>
    <property type="match status" value="1"/>
</dbReference>
<keyword evidence="2" id="KW-0698">rRNA processing</keyword>
<comment type="subcellular location">
    <subcellularLocation>
        <location evidence="1">Nucleus</location>
        <location evidence="1">Nucleolus</location>
    </subcellularLocation>
</comment>
<name>A0A1B9GL23_9TREE</name>
<keyword evidence="4" id="KW-0677">Repeat</keyword>
<dbReference type="Gene3D" id="2.130.10.10">
    <property type="entry name" value="YVTN repeat-like/Quinoprotein amine dehydrogenase"/>
    <property type="match status" value="2"/>
</dbReference>
<dbReference type="InterPro" id="IPR015943">
    <property type="entry name" value="WD40/YVTN_repeat-like_dom_sf"/>
</dbReference>
<evidence type="ECO:0000256" key="3">
    <source>
        <dbReference type="ARBA" id="ARBA00022574"/>
    </source>
</evidence>
<protein>
    <submittedName>
        <fullName evidence="9">U3 small nucleolar RNA-associated protein 15</fullName>
    </submittedName>
</protein>
<reference evidence="9 10" key="1">
    <citation type="submission" date="2013-07" db="EMBL/GenBank/DDBJ databases">
        <title>The Genome Sequence of Cryptococcus heveanensis BCC8398.</title>
        <authorList>
            <consortium name="The Broad Institute Genome Sequencing Platform"/>
            <person name="Cuomo C."/>
            <person name="Litvintseva A."/>
            <person name="Chen Y."/>
            <person name="Heitman J."/>
            <person name="Sun S."/>
            <person name="Springer D."/>
            <person name="Dromer F."/>
            <person name="Young S.K."/>
            <person name="Zeng Q."/>
            <person name="Gargeya S."/>
            <person name="Fitzgerald M."/>
            <person name="Abouelleil A."/>
            <person name="Alvarado L."/>
            <person name="Berlin A.M."/>
            <person name="Chapman S.B."/>
            <person name="Dewar J."/>
            <person name="Goldberg J."/>
            <person name="Griggs A."/>
            <person name="Gujja S."/>
            <person name="Hansen M."/>
            <person name="Howarth C."/>
            <person name="Imamovic A."/>
            <person name="Larimer J."/>
            <person name="McCowan C."/>
            <person name="Murphy C."/>
            <person name="Pearson M."/>
            <person name="Priest M."/>
            <person name="Roberts A."/>
            <person name="Saif S."/>
            <person name="Shea T."/>
            <person name="Sykes S."/>
            <person name="Wortman J."/>
            <person name="Nusbaum C."/>
            <person name="Birren B."/>
        </authorList>
    </citation>
    <scope>NUCLEOTIDE SEQUENCE [LARGE SCALE GENOMIC DNA]</scope>
    <source>
        <strain evidence="9 10">BCC8398</strain>
    </source>
</reference>
<evidence type="ECO:0000256" key="2">
    <source>
        <dbReference type="ARBA" id="ARBA00022552"/>
    </source>
</evidence>
<dbReference type="InterPro" id="IPR018983">
    <property type="entry name" value="U3_snoRNA-assocProt_15_C"/>
</dbReference>
<reference evidence="10" key="2">
    <citation type="submission" date="2013-12" db="EMBL/GenBank/DDBJ databases">
        <title>Evolution of pathogenesis and genome organization in the Tremellales.</title>
        <authorList>
            <person name="Cuomo C."/>
            <person name="Litvintseva A."/>
            <person name="Heitman J."/>
            <person name="Chen Y."/>
            <person name="Sun S."/>
            <person name="Springer D."/>
            <person name="Dromer F."/>
            <person name="Young S."/>
            <person name="Zeng Q."/>
            <person name="Chapman S."/>
            <person name="Gujja S."/>
            <person name="Saif S."/>
            <person name="Birren B."/>
        </authorList>
    </citation>
    <scope>NUCLEOTIDE SEQUENCE [LARGE SCALE GENOMIC DNA]</scope>
    <source>
        <strain evidence="10">BCC8398</strain>
    </source>
</reference>
<feature type="domain" description="U3 small nucleolar RNA-associated protein 15 C-terminal" evidence="8">
    <location>
        <begin position="375"/>
        <end position="514"/>
    </location>
</feature>
<dbReference type="PROSITE" id="PS50082">
    <property type="entry name" value="WD_REPEATS_2"/>
    <property type="match status" value="3"/>
</dbReference>
<dbReference type="STRING" id="1296120.A0A1B9GL23"/>
<evidence type="ECO:0000256" key="5">
    <source>
        <dbReference type="ARBA" id="ARBA00023242"/>
    </source>
</evidence>
<dbReference type="PRINTS" id="PR00320">
    <property type="entry name" value="GPROTEINBRPT"/>
</dbReference>
<dbReference type="SUPFAM" id="SSF50978">
    <property type="entry name" value="WD40 repeat-like"/>
    <property type="match status" value="1"/>
</dbReference>
<feature type="region of interest" description="Disordered" evidence="7">
    <location>
        <begin position="1"/>
        <end position="20"/>
    </location>
</feature>
<accession>A0A1B9GL23</accession>
<proteinExistence type="predicted"/>
<dbReference type="PANTHER" id="PTHR19924">
    <property type="entry name" value="UTP15 U3 SMALL NUCLEOLAR RNA-ASSOCIATED PROTEIN 15 FAMILY MEMBER"/>
    <property type="match status" value="1"/>
</dbReference>
<dbReference type="FunFam" id="2.130.10.10:FF:000926">
    <property type="entry name" value="U3 small nucleolar RNA-associated protein 15"/>
    <property type="match status" value="1"/>
</dbReference>
<dbReference type="EMBL" id="KV700131">
    <property type="protein sequence ID" value="OCF31736.1"/>
    <property type="molecule type" value="Genomic_DNA"/>
</dbReference>
<dbReference type="GO" id="GO:0005730">
    <property type="term" value="C:nucleolus"/>
    <property type="evidence" value="ECO:0007669"/>
    <property type="project" value="UniProtKB-SubCell"/>
</dbReference>
<evidence type="ECO:0000256" key="1">
    <source>
        <dbReference type="ARBA" id="ARBA00004604"/>
    </source>
</evidence>
<dbReference type="InterPro" id="IPR019775">
    <property type="entry name" value="WD40_repeat_CS"/>
</dbReference>
<dbReference type="AlphaFoldDB" id="A0A1B9GL23"/>
<evidence type="ECO:0000256" key="4">
    <source>
        <dbReference type="ARBA" id="ARBA00022737"/>
    </source>
</evidence>
<evidence type="ECO:0000313" key="9">
    <source>
        <dbReference type="EMBL" id="OCF31736.1"/>
    </source>
</evidence>
<feature type="repeat" description="WD" evidence="6">
    <location>
        <begin position="118"/>
        <end position="159"/>
    </location>
</feature>
<keyword evidence="3 6" id="KW-0853">WD repeat</keyword>
<keyword evidence="10" id="KW-1185">Reference proteome</keyword>
<dbReference type="PROSITE" id="PS50294">
    <property type="entry name" value="WD_REPEATS_REGION"/>
    <property type="match status" value="2"/>
</dbReference>
<dbReference type="GO" id="GO:0045943">
    <property type="term" value="P:positive regulation of transcription by RNA polymerase I"/>
    <property type="evidence" value="ECO:0007669"/>
    <property type="project" value="TreeGrafter"/>
</dbReference>
<evidence type="ECO:0000256" key="7">
    <source>
        <dbReference type="SAM" id="MobiDB-lite"/>
    </source>
</evidence>
<dbReference type="InterPro" id="IPR001680">
    <property type="entry name" value="WD40_rpt"/>
</dbReference>
<feature type="repeat" description="WD" evidence="6">
    <location>
        <begin position="248"/>
        <end position="289"/>
    </location>
</feature>
<dbReference type="Pfam" id="PF09384">
    <property type="entry name" value="UTP15_C"/>
    <property type="match status" value="1"/>
</dbReference>
<dbReference type="Pfam" id="PF00400">
    <property type="entry name" value="WD40"/>
    <property type="match status" value="4"/>
</dbReference>
<feature type="region of interest" description="Disordered" evidence="7">
    <location>
        <begin position="312"/>
        <end position="339"/>
    </location>
</feature>
<evidence type="ECO:0000259" key="8">
    <source>
        <dbReference type="Pfam" id="PF09384"/>
    </source>
</evidence>